<sequence length="516" mass="59022">MDSLPSEIRLMIVRLLRDKSDKKVLVAAYPSWSEIFKHEKSLRTVTIDPAGRHGTPVDKFLKLFEETGIRRRQFLEEIKLECYVGAAEDDQTCCFASADLALNNNKVFSECVNTLTAGLYEITVRAFSVGVSRPPIRLAFVTCTNGLEGRNQCRGDHSDDQMHEALRCRPGPRFLDLRHQALPLWEVDEFYFRNHALLRRMDLDSLCTFMGRLVDLRVLRLEFEEEAMWSRTRKVSWRVDIADTVTNLFTWRTLPVEEIHLHLGRHSAGDEFLKPLPPMPRSRLRDEATTVMFWRLSSSHSLTVLRLSGQFCIPVNFFDHMHSLRDPFPALTTFHLGIGPDTAEGDWFFIKDESERSWTKAAADPKWADHVKLVKAGVLPDGPEPDRNGDSDVSEDDYAGSEGPVKRNRTLPKDATLGTLLYDAAKVMVKMRNIKQFSICLEDNFDGNGCESPFVPPFLTRVFELHYVEEPAGKNTPSLTWKLGQNVDHWRPAVHVHVAWKMAAGKRRRAEISFIE</sequence>
<proteinExistence type="predicted"/>
<dbReference type="EMBL" id="MU854466">
    <property type="protein sequence ID" value="KAK4034768.1"/>
    <property type="molecule type" value="Genomic_DNA"/>
</dbReference>
<evidence type="ECO:0000313" key="2">
    <source>
        <dbReference type="EMBL" id="KAK4034768.1"/>
    </source>
</evidence>
<accession>A0AAN6SPG1</accession>
<keyword evidence="3" id="KW-1185">Reference proteome</keyword>
<name>A0AAN6SPG1_9PEZI</name>
<dbReference type="AlphaFoldDB" id="A0AAN6SPG1"/>
<evidence type="ECO:0000256" key="1">
    <source>
        <dbReference type="SAM" id="MobiDB-lite"/>
    </source>
</evidence>
<organism evidence="2 3">
    <name type="scientific">Parachaetomium inaequale</name>
    <dbReference type="NCBI Taxonomy" id="2588326"/>
    <lineage>
        <taxon>Eukaryota</taxon>
        <taxon>Fungi</taxon>
        <taxon>Dikarya</taxon>
        <taxon>Ascomycota</taxon>
        <taxon>Pezizomycotina</taxon>
        <taxon>Sordariomycetes</taxon>
        <taxon>Sordariomycetidae</taxon>
        <taxon>Sordariales</taxon>
        <taxon>Chaetomiaceae</taxon>
        <taxon>Parachaetomium</taxon>
    </lineage>
</organism>
<reference evidence="3" key="1">
    <citation type="journal article" date="2023" name="Mol. Phylogenet. Evol.">
        <title>Genome-scale phylogeny and comparative genomics of the fungal order Sordariales.</title>
        <authorList>
            <person name="Hensen N."/>
            <person name="Bonometti L."/>
            <person name="Westerberg I."/>
            <person name="Brannstrom I.O."/>
            <person name="Guillou S."/>
            <person name="Cros-Aarteil S."/>
            <person name="Calhoun S."/>
            <person name="Haridas S."/>
            <person name="Kuo A."/>
            <person name="Mondo S."/>
            <person name="Pangilinan J."/>
            <person name="Riley R."/>
            <person name="LaButti K."/>
            <person name="Andreopoulos B."/>
            <person name="Lipzen A."/>
            <person name="Chen C."/>
            <person name="Yan M."/>
            <person name="Daum C."/>
            <person name="Ng V."/>
            <person name="Clum A."/>
            <person name="Steindorff A."/>
            <person name="Ohm R.A."/>
            <person name="Martin F."/>
            <person name="Silar P."/>
            <person name="Natvig D.O."/>
            <person name="Lalanne C."/>
            <person name="Gautier V."/>
            <person name="Ament-Velasquez S.L."/>
            <person name="Kruys A."/>
            <person name="Hutchinson M.I."/>
            <person name="Powell A.J."/>
            <person name="Barry K."/>
            <person name="Miller A.N."/>
            <person name="Grigoriev I.V."/>
            <person name="Debuchy R."/>
            <person name="Gladieux P."/>
            <person name="Hiltunen Thoren M."/>
            <person name="Johannesson H."/>
        </authorList>
    </citation>
    <scope>NUCLEOTIDE SEQUENCE [LARGE SCALE GENOMIC DNA]</scope>
    <source>
        <strain evidence="3">CBS 284.82</strain>
    </source>
</reference>
<evidence type="ECO:0000313" key="3">
    <source>
        <dbReference type="Proteomes" id="UP001303115"/>
    </source>
</evidence>
<feature type="region of interest" description="Disordered" evidence="1">
    <location>
        <begin position="377"/>
        <end position="410"/>
    </location>
</feature>
<gene>
    <name evidence="2" type="ORF">C8A01DRAFT_38757</name>
</gene>
<dbReference type="Proteomes" id="UP001303115">
    <property type="component" value="Unassembled WGS sequence"/>
</dbReference>
<protein>
    <submittedName>
        <fullName evidence="2">Uncharacterized protein</fullName>
    </submittedName>
</protein>
<comment type="caution">
    <text evidence="2">The sequence shown here is derived from an EMBL/GenBank/DDBJ whole genome shotgun (WGS) entry which is preliminary data.</text>
</comment>